<reference evidence="2" key="1">
    <citation type="submission" date="2014-09" db="EMBL/GenBank/DDBJ databases">
        <title>Whole genome shotgun sequence of Streptomyces sp. NBRC 110027.</title>
        <authorList>
            <person name="Komaki H."/>
            <person name="Ichikawa N."/>
            <person name="Katano-Makiyama Y."/>
            <person name="Hosoyama A."/>
            <person name="Hashimoto M."/>
            <person name="Uohara A."/>
            <person name="Kitahashi Y."/>
            <person name="Ohji S."/>
            <person name="Kimura A."/>
            <person name="Yamazoe A."/>
            <person name="Igarashi Y."/>
            <person name="Fujita N."/>
        </authorList>
    </citation>
    <scope>NUCLEOTIDE SEQUENCE [LARGE SCALE GENOMIC DNA]</scope>
    <source>
        <strain evidence="2">NBRC 110027</strain>
    </source>
</reference>
<dbReference type="RefSeq" id="WP_042154447.1">
    <property type="nucleotide sequence ID" value="NZ_BBNO01000004.1"/>
</dbReference>
<gene>
    <name evidence="1" type="ORF">TPA0598_04_02990</name>
</gene>
<comment type="caution">
    <text evidence="1">The sequence shown here is derived from an EMBL/GenBank/DDBJ whole genome shotgun (WGS) entry which is preliminary data.</text>
</comment>
<dbReference type="EMBL" id="BBNO01000004">
    <property type="protein sequence ID" value="GAO08663.1"/>
    <property type="molecule type" value="Genomic_DNA"/>
</dbReference>
<keyword evidence="2" id="KW-1185">Reference proteome</keyword>
<name>A0A0P4R6W8_9ACTN</name>
<evidence type="ECO:0000313" key="1">
    <source>
        <dbReference type="EMBL" id="GAO08663.1"/>
    </source>
</evidence>
<evidence type="ECO:0000313" key="2">
    <source>
        <dbReference type="Proteomes" id="UP000048965"/>
    </source>
</evidence>
<reference evidence="1 2" key="2">
    <citation type="journal article" date="2015" name="Stand. Genomic Sci.">
        <title>Draft genome sequence of marine-derived Streptomyces sp. TP-A0598, a producer of anti-MRSA antibiotic lydicamycins.</title>
        <authorList>
            <person name="Komaki H."/>
            <person name="Ichikawa N."/>
            <person name="Hosoyama A."/>
            <person name="Fujita N."/>
            <person name="Igarashi Y."/>
        </authorList>
    </citation>
    <scope>NUCLEOTIDE SEQUENCE [LARGE SCALE GENOMIC DNA]</scope>
    <source>
        <strain evidence="1 2">NBRC 110027</strain>
    </source>
</reference>
<dbReference type="AlphaFoldDB" id="A0A0P4R6W8"/>
<protein>
    <submittedName>
        <fullName evidence="1">Uncharacterized protein</fullName>
    </submittedName>
</protein>
<proteinExistence type="predicted"/>
<dbReference type="Proteomes" id="UP000048965">
    <property type="component" value="Unassembled WGS sequence"/>
</dbReference>
<organism evidence="1 2">
    <name type="scientific">Streptomyces lydicamycinicus</name>
    <dbReference type="NCBI Taxonomy" id="1546107"/>
    <lineage>
        <taxon>Bacteria</taxon>
        <taxon>Bacillati</taxon>
        <taxon>Actinomycetota</taxon>
        <taxon>Actinomycetes</taxon>
        <taxon>Kitasatosporales</taxon>
        <taxon>Streptomycetaceae</taxon>
        <taxon>Streptomyces</taxon>
    </lineage>
</organism>
<sequence length="59" mass="6242">MPTLHQYPYAAPKADAHCAVITPALRYHGHQPQSPGALAAALHHLATTDHPEPKNGAAQ</sequence>
<accession>A0A0P4R6W8</accession>